<dbReference type="GeneID" id="42775642"/>
<dbReference type="RefSeq" id="WP_027097810.1">
    <property type="nucleotide sequence ID" value="NZ_CABHIH010000001.1"/>
</dbReference>
<evidence type="ECO:0000313" key="1">
    <source>
        <dbReference type="EMBL" id="OBY11347.1"/>
    </source>
</evidence>
<evidence type="ECO:0000313" key="2">
    <source>
        <dbReference type="Proteomes" id="UP000092714"/>
    </source>
</evidence>
<keyword evidence="2" id="KW-1185">Reference proteome</keyword>
<proteinExistence type="predicted"/>
<protein>
    <submittedName>
        <fullName evidence="1">Uncharacterized protein</fullName>
    </submittedName>
</protein>
<organism evidence="1 2">
    <name type="scientific">Clostridium paraputrificum</name>
    <dbReference type="NCBI Taxonomy" id="29363"/>
    <lineage>
        <taxon>Bacteria</taxon>
        <taxon>Bacillati</taxon>
        <taxon>Bacillota</taxon>
        <taxon>Clostridia</taxon>
        <taxon>Eubacteriales</taxon>
        <taxon>Clostridiaceae</taxon>
        <taxon>Clostridium</taxon>
    </lineage>
</organism>
<dbReference type="Proteomes" id="UP000092714">
    <property type="component" value="Unassembled WGS sequence"/>
</dbReference>
<comment type="caution">
    <text evidence="1">The sequence shown here is derived from an EMBL/GenBank/DDBJ whole genome shotgun (WGS) entry which is preliminary data.</text>
</comment>
<dbReference type="AlphaFoldDB" id="A0A174UYV8"/>
<name>A0A174UYV8_9CLOT</name>
<gene>
    <name evidence="1" type="ORF">CP373A1_05170</name>
</gene>
<reference evidence="1 2" key="1">
    <citation type="submission" date="2016-06" db="EMBL/GenBank/DDBJ databases">
        <authorList>
            <person name="Kjaerup R.B."/>
            <person name="Dalgaard T.S."/>
            <person name="Juul-Madsen H.R."/>
        </authorList>
    </citation>
    <scope>NUCLEOTIDE SEQUENCE [LARGE SCALE GENOMIC DNA]</scope>
    <source>
        <strain evidence="1 2">373-A1</strain>
    </source>
</reference>
<dbReference type="EMBL" id="MAPZ01000014">
    <property type="protein sequence ID" value="OBY11347.1"/>
    <property type="molecule type" value="Genomic_DNA"/>
</dbReference>
<accession>A0A174UYV8</accession>
<sequence>MKIRVRTNERRFTIYIPNFLLTSGVKIANFVSKSLVENNVSKDGMDKVNEYMNALDMDFILVAMKELKKYKGLEIVNVKANDGTEVLIKM</sequence>
<dbReference type="OrthoDB" id="1931516at2"/>